<evidence type="ECO:0008006" key="3">
    <source>
        <dbReference type="Google" id="ProtNLM"/>
    </source>
</evidence>
<evidence type="ECO:0000313" key="1">
    <source>
        <dbReference type="EMBL" id="VDS10687.1"/>
    </source>
</evidence>
<dbReference type="RefSeq" id="WP_206437035.1">
    <property type="nucleotide sequence ID" value="NZ_UZWE01000072.1"/>
</dbReference>
<proteinExistence type="predicted"/>
<evidence type="ECO:0000313" key="2">
    <source>
        <dbReference type="Proteomes" id="UP000270743"/>
    </source>
</evidence>
<dbReference type="Proteomes" id="UP000270743">
    <property type="component" value="Unassembled WGS sequence"/>
</dbReference>
<reference evidence="1 2" key="1">
    <citation type="submission" date="2018-12" db="EMBL/GenBank/DDBJ databases">
        <authorList>
            <person name="Criscuolo A."/>
        </authorList>
    </citation>
    <scope>NUCLEOTIDE SEQUENCE [LARGE SCALE GENOMIC DNA]</scope>
    <source>
        <strain evidence="1">ACIP1116241</strain>
    </source>
</reference>
<organism evidence="1 2">
    <name type="scientific">Paracoccus haematequi</name>
    <dbReference type="NCBI Taxonomy" id="2491866"/>
    <lineage>
        <taxon>Bacteria</taxon>
        <taxon>Pseudomonadati</taxon>
        <taxon>Pseudomonadota</taxon>
        <taxon>Alphaproteobacteria</taxon>
        <taxon>Rhodobacterales</taxon>
        <taxon>Paracoccaceae</taxon>
        <taxon>Paracoccus</taxon>
    </lineage>
</organism>
<dbReference type="SUPFAM" id="SSF53756">
    <property type="entry name" value="UDP-Glycosyltransferase/glycogen phosphorylase"/>
    <property type="match status" value="1"/>
</dbReference>
<name>A0A3S4EUJ2_9RHOB</name>
<dbReference type="AlphaFoldDB" id="A0A3S4EUJ2"/>
<keyword evidence="2" id="KW-1185">Reference proteome</keyword>
<sequence>MRAVLICPPLPSHLRAFEALAQELTRRGHQAIFLTEPGTALQSGAAPTVCAATAWRSCAACRPT</sequence>
<accession>A0A3S4EUJ2</accession>
<dbReference type="Gene3D" id="3.40.50.2000">
    <property type="entry name" value="Glycogen Phosphorylase B"/>
    <property type="match status" value="1"/>
</dbReference>
<dbReference type="EMBL" id="UZWE01000072">
    <property type="protein sequence ID" value="VDS10687.1"/>
    <property type="molecule type" value="Genomic_DNA"/>
</dbReference>
<protein>
    <recommendedName>
        <fullName evidence="3">Zeaxanthin glucosyltransferase</fullName>
    </recommendedName>
</protein>
<gene>
    <name evidence="1" type="ORF">PARHAE_03905</name>
</gene>